<dbReference type="InterPro" id="IPR044862">
    <property type="entry name" value="Pro_4_hyd_alph_FE2OG_OXY"/>
</dbReference>
<comment type="cofactor">
    <cofactor evidence="1">
        <name>L-ascorbate</name>
        <dbReference type="ChEBI" id="CHEBI:38290"/>
    </cofactor>
</comment>
<dbReference type="InterPro" id="IPR045054">
    <property type="entry name" value="P4HA-like"/>
</dbReference>
<protein>
    <recommendedName>
        <fullName evidence="6">Fe2OG dioxygenase domain-containing protein</fullName>
    </recommendedName>
</protein>
<dbReference type="AlphaFoldDB" id="A0A6C0LS60"/>
<organism evidence="7">
    <name type="scientific">viral metagenome</name>
    <dbReference type="NCBI Taxonomy" id="1070528"/>
    <lineage>
        <taxon>unclassified sequences</taxon>
        <taxon>metagenomes</taxon>
        <taxon>organismal metagenomes</taxon>
    </lineage>
</organism>
<dbReference type="PANTHER" id="PTHR10869:SF246">
    <property type="entry name" value="TRANSMEMBRANE PROLYL 4-HYDROXYLASE"/>
    <property type="match status" value="1"/>
</dbReference>
<name>A0A6C0LS60_9ZZZZ</name>
<evidence type="ECO:0000256" key="3">
    <source>
        <dbReference type="ARBA" id="ARBA00022964"/>
    </source>
</evidence>
<evidence type="ECO:0000256" key="5">
    <source>
        <dbReference type="ARBA" id="ARBA00023004"/>
    </source>
</evidence>
<feature type="domain" description="Fe2OG dioxygenase" evidence="6">
    <location>
        <begin position="122"/>
        <end position="216"/>
    </location>
</feature>
<dbReference type="PROSITE" id="PS51471">
    <property type="entry name" value="FE2OG_OXY"/>
    <property type="match status" value="1"/>
</dbReference>
<dbReference type="SMART" id="SM00702">
    <property type="entry name" value="P4Hc"/>
    <property type="match status" value="1"/>
</dbReference>
<dbReference type="Gene3D" id="2.60.120.620">
    <property type="entry name" value="q2cbj1_9rhob like domain"/>
    <property type="match status" value="1"/>
</dbReference>
<proteinExistence type="predicted"/>
<sequence>MNYTIIDETTNISDEYCRYIYVNNTSLSKPLCDEIIQKFEMDESKYEGITAKGINKNIKDTMDFVIPDETNWIKIKKAIHKELVQNLNNYIDKLNNSQICLDSQENSSIKFKYFDNFTELPRIQYYLVQRYKKNIGRYIYHNDALNDIENKRFRIITFLWYLNDVCEGGETVFDGKYAVKPTTGKLLLFPATWNYPHCGKVPISSDKYILTGWVYASG</sequence>
<dbReference type="GO" id="GO:0016705">
    <property type="term" value="F:oxidoreductase activity, acting on paired donors, with incorporation or reduction of molecular oxygen"/>
    <property type="evidence" value="ECO:0007669"/>
    <property type="project" value="InterPro"/>
</dbReference>
<reference evidence="7" key="1">
    <citation type="journal article" date="2020" name="Nature">
        <title>Giant virus diversity and host interactions through global metagenomics.</title>
        <authorList>
            <person name="Schulz F."/>
            <person name="Roux S."/>
            <person name="Paez-Espino D."/>
            <person name="Jungbluth S."/>
            <person name="Walsh D.A."/>
            <person name="Denef V.J."/>
            <person name="McMahon K.D."/>
            <person name="Konstantinidis K.T."/>
            <person name="Eloe-Fadrosh E.A."/>
            <person name="Kyrpides N.C."/>
            <person name="Woyke T."/>
        </authorList>
    </citation>
    <scope>NUCLEOTIDE SEQUENCE</scope>
    <source>
        <strain evidence="7">GVMAG-M-3300027969-2</strain>
    </source>
</reference>
<keyword evidence="2" id="KW-0479">Metal-binding</keyword>
<dbReference type="GO" id="GO:0031418">
    <property type="term" value="F:L-ascorbic acid binding"/>
    <property type="evidence" value="ECO:0007669"/>
    <property type="project" value="InterPro"/>
</dbReference>
<dbReference type="PANTHER" id="PTHR10869">
    <property type="entry name" value="PROLYL 4-HYDROXYLASE ALPHA SUBUNIT"/>
    <property type="match status" value="1"/>
</dbReference>
<accession>A0A6C0LS60</accession>
<keyword evidence="4" id="KW-0560">Oxidoreductase</keyword>
<evidence type="ECO:0000256" key="4">
    <source>
        <dbReference type="ARBA" id="ARBA00023002"/>
    </source>
</evidence>
<evidence type="ECO:0000313" key="7">
    <source>
        <dbReference type="EMBL" id="QHU32828.1"/>
    </source>
</evidence>
<dbReference type="Pfam" id="PF13640">
    <property type="entry name" value="2OG-FeII_Oxy_3"/>
    <property type="match status" value="1"/>
</dbReference>
<keyword evidence="3" id="KW-0223">Dioxygenase</keyword>
<evidence type="ECO:0000259" key="6">
    <source>
        <dbReference type="PROSITE" id="PS51471"/>
    </source>
</evidence>
<evidence type="ECO:0000256" key="2">
    <source>
        <dbReference type="ARBA" id="ARBA00022723"/>
    </source>
</evidence>
<dbReference type="InterPro" id="IPR006620">
    <property type="entry name" value="Pro_4_hyd_alph"/>
</dbReference>
<dbReference type="InterPro" id="IPR005123">
    <property type="entry name" value="Oxoglu/Fe-dep_dioxygenase_dom"/>
</dbReference>
<dbReference type="GO" id="GO:0005506">
    <property type="term" value="F:iron ion binding"/>
    <property type="evidence" value="ECO:0007669"/>
    <property type="project" value="InterPro"/>
</dbReference>
<evidence type="ECO:0000256" key="1">
    <source>
        <dbReference type="ARBA" id="ARBA00001961"/>
    </source>
</evidence>
<keyword evidence="5" id="KW-0408">Iron</keyword>
<dbReference type="GO" id="GO:0051213">
    <property type="term" value="F:dioxygenase activity"/>
    <property type="evidence" value="ECO:0007669"/>
    <property type="project" value="UniProtKB-KW"/>
</dbReference>
<dbReference type="EMBL" id="MN740542">
    <property type="protein sequence ID" value="QHU32828.1"/>
    <property type="molecule type" value="Genomic_DNA"/>
</dbReference>